<accession>A0A5C8HYK0</accession>
<keyword evidence="1" id="KW-0812">Transmembrane</keyword>
<keyword evidence="1" id="KW-0472">Membrane</keyword>
<feature type="transmembrane region" description="Helical" evidence="1">
    <location>
        <begin position="37"/>
        <end position="59"/>
    </location>
</feature>
<dbReference type="GO" id="GO:0006508">
    <property type="term" value="P:proteolysis"/>
    <property type="evidence" value="ECO:0007669"/>
    <property type="project" value="InterPro"/>
</dbReference>
<dbReference type="Gene3D" id="3.40.710.10">
    <property type="entry name" value="DD-peptidase/beta-lactamase superfamily"/>
    <property type="match status" value="1"/>
</dbReference>
<dbReference type="InterPro" id="IPR012338">
    <property type="entry name" value="Beta-lactam/transpept-like"/>
</dbReference>
<evidence type="ECO:0000313" key="4">
    <source>
        <dbReference type="Proteomes" id="UP000321034"/>
    </source>
</evidence>
<dbReference type="GO" id="GO:0009002">
    <property type="term" value="F:serine-type D-Ala-D-Ala carboxypeptidase activity"/>
    <property type="evidence" value="ECO:0007669"/>
    <property type="project" value="InterPro"/>
</dbReference>
<feature type="domain" description="Peptidase S11 D-alanyl-D-alanine carboxypeptidase A N-terminal" evidence="2">
    <location>
        <begin position="107"/>
        <end position="308"/>
    </location>
</feature>
<reference evidence="3 4" key="1">
    <citation type="submission" date="2019-08" db="EMBL/GenBank/DDBJ databases">
        <authorList>
            <person name="Dong K."/>
        </authorList>
    </citation>
    <scope>NUCLEOTIDE SEQUENCE [LARGE SCALE GENOMIC DNA]</scope>
    <source>
        <strain evidence="3 4">JCM14558</strain>
    </source>
</reference>
<keyword evidence="1" id="KW-1133">Transmembrane helix</keyword>
<dbReference type="OrthoDB" id="5241551at2"/>
<dbReference type="InterPro" id="IPR001967">
    <property type="entry name" value="Peptidase_S11_N"/>
</dbReference>
<keyword evidence="3" id="KW-0121">Carboxypeptidase</keyword>
<gene>
    <name evidence="3" type="ORF">FVP77_16395</name>
</gene>
<comment type="caution">
    <text evidence="3">The sequence shown here is derived from an EMBL/GenBank/DDBJ whole genome shotgun (WGS) entry which is preliminary data.</text>
</comment>
<evidence type="ECO:0000313" key="3">
    <source>
        <dbReference type="EMBL" id="TXK10410.1"/>
    </source>
</evidence>
<keyword evidence="3" id="KW-0378">Hydrolase</keyword>
<dbReference type="RefSeq" id="WP_147895581.1">
    <property type="nucleotide sequence ID" value="NZ_BAAANR010000001.1"/>
</dbReference>
<dbReference type="SUPFAM" id="SSF56601">
    <property type="entry name" value="beta-lactamase/transpeptidase-like"/>
    <property type="match status" value="1"/>
</dbReference>
<dbReference type="EMBL" id="VRSV01000002">
    <property type="protein sequence ID" value="TXK10410.1"/>
    <property type="molecule type" value="Genomic_DNA"/>
</dbReference>
<dbReference type="Pfam" id="PF00768">
    <property type="entry name" value="Peptidase_S11"/>
    <property type="match status" value="1"/>
</dbReference>
<sequence length="444" mass="45821">MTTSPDGLVGLDELWSRDPADSVDEVDPGRRRRRRRWGLIAALVVLAIVIGTPTAYVGWALNAPVASPTVTSQTPTAPAGAPAAILLLRDGAAAISVSGGEEYLGPDTGGVWLTSGTDEVRPMASISKLITALVVLEAWPLDGTDVGPTLTFDEADNDLYDEYYVRGATIAAMPTGSEMSLRDALSTMLIPSASNYAEVVSTWAFGSQGAFVSAARRWLAANGLDSTTLVEPTGLDRRNTSTPTDLLALGKIAAANPVIARIAATPAITLGGAGTVRNTNGLIGTAGITGLKTGNLGEGTYNLLYTASLDVGAAAPLSVTGVALGGYSTAAINESVVATLESLRSGFHTVPVATAGEQVGSLTTAWGSSARMVIAEDASIFTWSDTPITVAMNTTAPVTYEDGEVVGTVTWTAGPHTATAPVTIQGEIKPPSEWWRLTHPDELG</sequence>
<evidence type="ECO:0000259" key="2">
    <source>
        <dbReference type="Pfam" id="PF00768"/>
    </source>
</evidence>
<name>A0A5C8HYK0_9MICO</name>
<protein>
    <submittedName>
        <fullName evidence="3">D-alanyl-D-alanine carboxypeptidase</fullName>
    </submittedName>
</protein>
<evidence type="ECO:0000256" key="1">
    <source>
        <dbReference type="SAM" id="Phobius"/>
    </source>
</evidence>
<keyword evidence="3" id="KW-0645">Protease</keyword>
<dbReference type="AlphaFoldDB" id="A0A5C8HYK0"/>
<keyword evidence="4" id="KW-1185">Reference proteome</keyword>
<dbReference type="Proteomes" id="UP000321034">
    <property type="component" value="Unassembled WGS sequence"/>
</dbReference>
<proteinExistence type="predicted"/>
<organism evidence="3 4">
    <name type="scientific">Microbacterium hatanonis</name>
    <dbReference type="NCBI Taxonomy" id="404366"/>
    <lineage>
        <taxon>Bacteria</taxon>
        <taxon>Bacillati</taxon>
        <taxon>Actinomycetota</taxon>
        <taxon>Actinomycetes</taxon>
        <taxon>Micrococcales</taxon>
        <taxon>Microbacteriaceae</taxon>
        <taxon>Microbacterium</taxon>
    </lineage>
</organism>